<evidence type="ECO:0000313" key="1">
    <source>
        <dbReference type="EMBL" id="KAF9487331.1"/>
    </source>
</evidence>
<evidence type="ECO:0008006" key="3">
    <source>
        <dbReference type="Google" id="ProtNLM"/>
    </source>
</evidence>
<dbReference type="Proteomes" id="UP000807025">
    <property type="component" value="Unassembled WGS sequence"/>
</dbReference>
<evidence type="ECO:0000313" key="2">
    <source>
        <dbReference type="Proteomes" id="UP000807025"/>
    </source>
</evidence>
<accession>A0A9P5ZH23</accession>
<dbReference type="AlphaFoldDB" id="A0A9P5ZH23"/>
<feature type="non-terminal residue" evidence="1">
    <location>
        <position position="1"/>
    </location>
</feature>
<name>A0A9P5ZH23_PLEER</name>
<dbReference type="EMBL" id="MU154789">
    <property type="protein sequence ID" value="KAF9487331.1"/>
    <property type="molecule type" value="Genomic_DNA"/>
</dbReference>
<gene>
    <name evidence="1" type="ORF">BDN71DRAFT_1361120</name>
</gene>
<organism evidence="1 2">
    <name type="scientific">Pleurotus eryngii</name>
    <name type="common">Boletus of the steppes</name>
    <dbReference type="NCBI Taxonomy" id="5323"/>
    <lineage>
        <taxon>Eukaryota</taxon>
        <taxon>Fungi</taxon>
        <taxon>Dikarya</taxon>
        <taxon>Basidiomycota</taxon>
        <taxon>Agaricomycotina</taxon>
        <taxon>Agaricomycetes</taxon>
        <taxon>Agaricomycetidae</taxon>
        <taxon>Agaricales</taxon>
        <taxon>Pleurotineae</taxon>
        <taxon>Pleurotaceae</taxon>
        <taxon>Pleurotus</taxon>
    </lineage>
</organism>
<proteinExistence type="predicted"/>
<reference evidence="1" key="1">
    <citation type="submission" date="2020-11" db="EMBL/GenBank/DDBJ databases">
        <authorList>
            <consortium name="DOE Joint Genome Institute"/>
            <person name="Ahrendt S."/>
            <person name="Riley R."/>
            <person name="Andreopoulos W."/>
            <person name="Labutti K."/>
            <person name="Pangilinan J."/>
            <person name="Ruiz-Duenas F.J."/>
            <person name="Barrasa J.M."/>
            <person name="Sanchez-Garcia M."/>
            <person name="Camarero S."/>
            <person name="Miyauchi S."/>
            <person name="Serrano A."/>
            <person name="Linde D."/>
            <person name="Babiker R."/>
            <person name="Drula E."/>
            <person name="Ayuso-Fernandez I."/>
            <person name="Pacheco R."/>
            <person name="Padilla G."/>
            <person name="Ferreira P."/>
            <person name="Barriuso J."/>
            <person name="Kellner H."/>
            <person name="Castanera R."/>
            <person name="Alfaro M."/>
            <person name="Ramirez L."/>
            <person name="Pisabarro A.G."/>
            <person name="Kuo A."/>
            <person name="Tritt A."/>
            <person name="Lipzen A."/>
            <person name="He G."/>
            <person name="Yan M."/>
            <person name="Ng V."/>
            <person name="Cullen D."/>
            <person name="Martin F."/>
            <person name="Rosso M.-N."/>
            <person name="Henrissat B."/>
            <person name="Hibbett D."/>
            <person name="Martinez A.T."/>
            <person name="Grigoriev I.V."/>
        </authorList>
    </citation>
    <scope>NUCLEOTIDE SEQUENCE</scope>
    <source>
        <strain evidence="1">ATCC 90797</strain>
    </source>
</reference>
<protein>
    <recommendedName>
        <fullName evidence="3">Retrotransposon gag domain-containing protein</fullName>
    </recommendedName>
</protein>
<keyword evidence="2" id="KW-1185">Reference proteome</keyword>
<dbReference type="OrthoDB" id="3267748at2759"/>
<comment type="caution">
    <text evidence="1">The sequence shown here is derived from an EMBL/GenBank/DDBJ whole genome shotgun (WGS) entry which is preliminary data.</text>
</comment>
<feature type="non-terminal residue" evidence="1">
    <location>
        <position position="81"/>
    </location>
</feature>
<sequence>REGTSVREYIAELTKILSLIGEISERDQVVALWHGLRASIRTELYRKHLSPDKSSWKKVAFEAEIQEIAEAVMGGHNRNNQ</sequence>